<feature type="transmembrane region" description="Helical" evidence="6">
    <location>
        <begin position="770"/>
        <end position="788"/>
    </location>
</feature>
<dbReference type="InterPro" id="IPR050250">
    <property type="entry name" value="Macrolide_Exporter_MacB"/>
</dbReference>
<feature type="transmembrane region" description="Helical" evidence="6">
    <location>
        <begin position="388"/>
        <end position="415"/>
    </location>
</feature>
<name>A0AAP2GL45_9BACT</name>
<evidence type="ECO:0000256" key="6">
    <source>
        <dbReference type="SAM" id="Phobius"/>
    </source>
</evidence>
<dbReference type="PANTHER" id="PTHR30572:SF18">
    <property type="entry name" value="ABC-TYPE MACROLIDE FAMILY EXPORT SYSTEM PERMEASE COMPONENT 2"/>
    <property type="match status" value="1"/>
</dbReference>
<feature type="domain" description="ABC3 transporter permease C-terminal" evidence="7">
    <location>
        <begin position="305"/>
        <end position="418"/>
    </location>
</feature>
<comment type="caution">
    <text evidence="9">The sequence shown here is derived from an EMBL/GenBank/DDBJ whole genome shotgun (WGS) entry which is preliminary data.</text>
</comment>
<evidence type="ECO:0000256" key="4">
    <source>
        <dbReference type="ARBA" id="ARBA00022989"/>
    </source>
</evidence>
<keyword evidence="4 6" id="KW-1133">Transmembrane helix</keyword>
<feature type="transmembrane region" description="Helical" evidence="6">
    <location>
        <begin position="726"/>
        <end position="750"/>
    </location>
</feature>
<dbReference type="GO" id="GO:0022857">
    <property type="term" value="F:transmembrane transporter activity"/>
    <property type="evidence" value="ECO:0007669"/>
    <property type="project" value="TreeGrafter"/>
</dbReference>
<keyword evidence="2" id="KW-1003">Cell membrane</keyword>
<gene>
    <name evidence="9" type="ORF">KK083_01105</name>
</gene>
<dbReference type="AlphaFoldDB" id="A0AAP2GL45"/>
<evidence type="ECO:0000256" key="2">
    <source>
        <dbReference type="ARBA" id="ARBA00022475"/>
    </source>
</evidence>
<dbReference type="PANTHER" id="PTHR30572">
    <property type="entry name" value="MEMBRANE COMPONENT OF TRANSPORTER-RELATED"/>
    <property type="match status" value="1"/>
</dbReference>
<accession>A0AAP2GL45</accession>
<feature type="transmembrane region" description="Helical" evidence="6">
    <location>
        <begin position="682"/>
        <end position="705"/>
    </location>
</feature>
<dbReference type="GO" id="GO:0005886">
    <property type="term" value="C:plasma membrane"/>
    <property type="evidence" value="ECO:0007669"/>
    <property type="project" value="UniProtKB-SubCell"/>
</dbReference>
<evidence type="ECO:0000259" key="8">
    <source>
        <dbReference type="Pfam" id="PF12704"/>
    </source>
</evidence>
<protein>
    <submittedName>
        <fullName evidence="9">ABC transporter permease</fullName>
    </submittedName>
</protein>
<feature type="transmembrane region" description="Helical" evidence="6">
    <location>
        <begin position="299"/>
        <end position="321"/>
    </location>
</feature>
<dbReference type="Proteomes" id="UP001319200">
    <property type="component" value="Unassembled WGS sequence"/>
</dbReference>
<dbReference type="InterPro" id="IPR025857">
    <property type="entry name" value="MacB_PCD"/>
</dbReference>
<organism evidence="9 10">
    <name type="scientific">Chryseosolibacter histidini</name>
    <dbReference type="NCBI Taxonomy" id="2782349"/>
    <lineage>
        <taxon>Bacteria</taxon>
        <taxon>Pseudomonadati</taxon>
        <taxon>Bacteroidota</taxon>
        <taxon>Cytophagia</taxon>
        <taxon>Cytophagales</taxon>
        <taxon>Chryseotaleaceae</taxon>
        <taxon>Chryseosolibacter</taxon>
    </lineage>
</organism>
<reference evidence="9 10" key="1">
    <citation type="submission" date="2021-05" db="EMBL/GenBank/DDBJ databases">
        <title>A Polyphasic approach of four new species of the genus Ohtaekwangia: Ohtaekwangia histidinii sp. nov., Ohtaekwangia cretensis sp. nov., Ohtaekwangia indiensis sp. nov., Ohtaekwangia reichenbachii sp. nov. from diverse environment.</title>
        <authorList>
            <person name="Octaviana S."/>
        </authorList>
    </citation>
    <scope>NUCLEOTIDE SEQUENCE [LARGE SCALE GENOMIC DNA]</scope>
    <source>
        <strain evidence="9 10">PWU4</strain>
    </source>
</reference>
<sequence>MLFNYLKAAWRNMYKQKLYASINVGGLAIGLAAFLMIALYIHNELSYDLCYPLHERTYRVVEVYNKGGEVNKRVYFPAPLAGALKDDYPEIEQTARINSQALFGAGNNEIRRADQSENTHEEGFIFADKTLLNIFTLSFIHGSPERALDEANSIVITKRKADKYFPEGDPLGKIFILNNDKARSYKVTGVIEDLPVTSHLQFDFLISMTGQEFWPGEQTLWRNYNYQTYVLLRDGSDAAQLEQKLPTLMTKYFMPTMIESGETEAIEASKYISFKLQPVTDIYLDAEIRDNLSHGDVRYLWLFGTIAVFILTLACINFINLTTARSANRAKEVGLRKVVGSFRIHLVKQFLMESILFSFFSFVIAMVLVWLLLPYFNMLVGKPMSIPIAWWLLPVLILAIVAIGTLAGLYPSFYLSSFKPVNILKGNLSLGSRSAGIRSLLVVFQFTISVVLIISTLIIYRQMAFINNKRLGFDKNQVLLIRSTNILGEQINTFKNELLDLPGIQSATISGYLPVKGTERNRNAFWNEGGAEAESVNGQIWRVDHDYIKTMGMNLVQGRDFQQEMASDSQAMIINQSLARQLNLKEPLGKFIRNSGGSWQVIGVVEDFHFETLKENIGGLCLVLGSSPSTLSVKASADDMAGLVNKVTATWKKFSPNQPMRYTFLDESFARMYDDVQSVGRIFSSFAILAIIIACLGLFALSAFMAEQRSKEISIRMVLGASLNSIFRLLTFDFVKLVVIAALIASPLAWYMMDRWLEDFAYRTGIGWDIFLVSGLAALLIAVVTISYQSIRVSLQAPVKNLKRN</sequence>
<comment type="subcellular location">
    <subcellularLocation>
        <location evidence="1">Cell membrane</location>
        <topology evidence="1">Multi-pass membrane protein</topology>
    </subcellularLocation>
</comment>
<feature type="domain" description="MacB-like periplasmic core" evidence="8">
    <location>
        <begin position="444"/>
        <end position="608"/>
    </location>
</feature>
<dbReference type="InterPro" id="IPR003838">
    <property type="entry name" value="ABC3_permease_C"/>
</dbReference>
<dbReference type="RefSeq" id="WP_254159517.1">
    <property type="nucleotide sequence ID" value="NZ_JAHESF010000001.1"/>
</dbReference>
<evidence type="ECO:0000313" key="9">
    <source>
        <dbReference type="EMBL" id="MBT1695453.1"/>
    </source>
</evidence>
<dbReference type="Pfam" id="PF02687">
    <property type="entry name" value="FtsX"/>
    <property type="match status" value="2"/>
</dbReference>
<evidence type="ECO:0000256" key="3">
    <source>
        <dbReference type="ARBA" id="ARBA00022692"/>
    </source>
</evidence>
<feature type="transmembrane region" description="Helical" evidence="6">
    <location>
        <begin position="355"/>
        <end position="376"/>
    </location>
</feature>
<proteinExistence type="predicted"/>
<evidence type="ECO:0000259" key="7">
    <source>
        <dbReference type="Pfam" id="PF02687"/>
    </source>
</evidence>
<keyword evidence="5 6" id="KW-0472">Membrane</keyword>
<evidence type="ECO:0000256" key="1">
    <source>
        <dbReference type="ARBA" id="ARBA00004651"/>
    </source>
</evidence>
<dbReference type="EMBL" id="JAHESF010000001">
    <property type="protein sequence ID" value="MBT1695453.1"/>
    <property type="molecule type" value="Genomic_DNA"/>
</dbReference>
<feature type="transmembrane region" description="Helical" evidence="6">
    <location>
        <begin position="20"/>
        <end position="41"/>
    </location>
</feature>
<evidence type="ECO:0000313" key="10">
    <source>
        <dbReference type="Proteomes" id="UP001319200"/>
    </source>
</evidence>
<keyword evidence="3 6" id="KW-0812">Transmembrane</keyword>
<evidence type="ECO:0000256" key="5">
    <source>
        <dbReference type="ARBA" id="ARBA00023136"/>
    </source>
</evidence>
<feature type="domain" description="MacB-like periplasmic core" evidence="8">
    <location>
        <begin position="22"/>
        <end position="246"/>
    </location>
</feature>
<feature type="transmembrane region" description="Helical" evidence="6">
    <location>
        <begin position="436"/>
        <end position="460"/>
    </location>
</feature>
<keyword evidence="10" id="KW-1185">Reference proteome</keyword>
<feature type="domain" description="ABC3 transporter permease C-terminal" evidence="7">
    <location>
        <begin position="685"/>
        <end position="794"/>
    </location>
</feature>
<dbReference type="Pfam" id="PF12704">
    <property type="entry name" value="MacB_PCD"/>
    <property type="match status" value="2"/>
</dbReference>